<protein>
    <recommendedName>
        <fullName evidence="3">TATA box-binding protein-associated factor RNA polymerase I subunit B</fullName>
    </recommendedName>
    <alternativeName>
        <fullName evidence="11">TATA box-binding protein-associated factor 1B</fullName>
    </alternativeName>
</protein>
<evidence type="ECO:0000256" key="4">
    <source>
        <dbReference type="ARBA" id="ARBA00022723"/>
    </source>
</evidence>
<dbReference type="RefSeq" id="XP_028028136.1">
    <property type="nucleotide sequence ID" value="XM_028172335.1"/>
</dbReference>
<evidence type="ECO:0000256" key="2">
    <source>
        <dbReference type="ARBA" id="ARBA00006899"/>
    </source>
</evidence>
<evidence type="ECO:0000313" key="16">
    <source>
        <dbReference type="RefSeq" id="XP_028028136.1"/>
    </source>
</evidence>
<feature type="domain" description="RRN7-type" evidence="13">
    <location>
        <begin position="7"/>
        <end position="30"/>
    </location>
</feature>
<evidence type="ECO:0000256" key="9">
    <source>
        <dbReference type="ARBA" id="ARBA00023163"/>
    </source>
</evidence>
<organism evidence="15 16">
    <name type="scientific">Bombyx mandarina</name>
    <name type="common">Wild silk moth</name>
    <name type="synonym">Wild silkworm</name>
    <dbReference type="NCBI Taxonomy" id="7092"/>
    <lineage>
        <taxon>Eukaryota</taxon>
        <taxon>Metazoa</taxon>
        <taxon>Ecdysozoa</taxon>
        <taxon>Arthropoda</taxon>
        <taxon>Hexapoda</taxon>
        <taxon>Insecta</taxon>
        <taxon>Pterygota</taxon>
        <taxon>Neoptera</taxon>
        <taxon>Endopterygota</taxon>
        <taxon>Lepidoptera</taxon>
        <taxon>Glossata</taxon>
        <taxon>Ditrysia</taxon>
        <taxon>Bombycoidea</taxon>
        <taxon>Bombycidae</taxon>
        <taxon>Bombycinae</taxon>
        <taxon>Bombyx</taxon>
    </lineage>
</organism>
<feature type="region of interest" description="Disordered" evidence="12">
    <location>
        <begin position="621"/>
        <end position="646"/>
    </location>
</feature>
<dbReference type="InterPro" id="IPR033599">
    <property type="entry name" value="TAF1B/Rrn7"/>
</dbReference>
<keyword evidence="5" id="KW-0863">Zinc-finger</keyword>
<feature type="region of interest" description="Disordered" evidence="12">
    <location>
        <begin position="131"/>
        <end position="155"/>
    </location>
</feature>
<feature type="region of interest" description="Disordered" evidence="12">
    <location>
        <begin position="695"/>
        <end position="723"/>
    </location>
</feature>
<keyword evidence="8" id="KW-0238">DNA-binding</keyword>
<dbReference type="InterPro" id="IPR048538">
    <property type="entry name" value="Rrn7_cyclin_C"/>
</dbReference>
<dbReference type="PANTHER" id="PTHR31576:SF2">
    <property type="entry name" value="TATA BOX-BINDING PROTEIN-ASSOCIATED FACTOR RNA POLYMERASE I SUBUNIT B"/>
    <property type="match status" value="1"/>
</dbReference>
<evidence type="ECO:0000256" key="10">
    <source>
        <dbReference type="ARBA" id="ARBA00023242"/>
    </source>
</evidence>
<dbReference type="AlphaFoldDB" id="A0A6J2JF78"/>
<dbReference type="KEGG" id="bman:114241495"/>
<evidence type="ECO:0000256" key="12">
    <source>
        <dbReference type="SAM" id="MobiDB-lite"/>
    </source>
</evidence>
<evidence type="ECO:0000256" key="7">
    <source>
        <dbReference type="ARBA" id="ARBA00023015"/>
    </source>
</evidence>
<evidence type="ECO:0000313" key="15">
    <source>
        <dbReference type="Proteomes" id="UP000504629"/>
    </source>
</evidence>
<proteinExistence type="inferred from homology"/>
<feature type="region of interest" description="Disordered" evidence="12">
    <location>
        <begin position="787"/>
        <end position="810"/>
    </location>
</feature>
<evidence type="ECO:0000256" key="3">
    <source>
        <dbReference type="ARBA" id="ARBA00018994"/>
    </source>
</evidence>
<dbReference type="GO" id="GO:0042790">
    <property type="term" value="P:nucleolar large rRNA transcription by RNA polymerase I"/>
    <property type="evidence" value="ECO:0007669"/>
    <property type="project" value="TreeGrafter"/>
</dbReference>
<dbReference type="Proteomes" id="UP000504629">
    <property type="component" value="Unplaced"/>
</dbReference>
<evidence type="ECO:0000256" key="5">
    <source>
        <dbReference type="ARBA" id="ARBA00022771"/>
    </source>
</evidence>
<evidence type="ECO:0000256" key="8">
    <source>
        <dbReference type="ARBA" id="ARBA00023125"/>
    </source>
</evidence>
<keyword evidence="7" id="KW-0805">Transcription regulation</keyword>
<reference evidence="16" key="1">
    <citation type="submission" date="2025-08" db="UniProtKB">
        <authorList>
            <consortium name="RefSeq"/>
        </authorList>
    </citation>
    <scope>IDENTIFICATION</scope>
    <source>
        <tissue evidence="16">Silk gland</tissue>
    </source>
</reference>
<evidence type="ECO:0000256" key="1">
    <source>
        <dbReference type="ARBA" id="ARBA00004604"/>
    </source>
</evidence>
<dbReference type="InterPro" id="IPR021752">
    <property type="entry name" value="TF_Rrn7_Zf"/>
</dbReference>
<dbReference type="GO" id="GO:0005668">
    <property type="term" value="C:RNA polymerase transcription factor SL1 complex"/>
    <property type="evidence" value="ECO:0007669"/>
    <property type="project" value="TreeGrafter"/>
</dbReference>
<keyword evidence="10" id="KW-0539">Nucleus</keyword>
<dbReference type="Pfam" id="PF11781">
    <property type="entry name" value="Zn_ribbon_RRN7"/>
    <property type="match status" value="1"/>
</dbReference>
<feature type="compositionally biased region" description="Basic and acidic residues" evidence="12">
    <location>
        <begin position="621"/>
        <end position="637"/>
    </location>
</feature>
<name>A0A6J2JF78_BOMMA</name>
<comment type="subcellular location">
    <subcellularLocation>
        <location evidence="1">Nucleus</location>
        <location evidence="1">Nucleolus</location>
    </subcellularLocation>
</comment>
<dbReference type="OrthoDB" id="10069252at2759"/>
<gene>
    <name evidence="16" type="primary">LOC114241495</name>
</gene>
<dbReference type="GO" id="GO:0070860">
    <property type="term" value="C:RNA polymerase I core factor complex"/>
    <property type="evidence" value="ECO:0007669"/>
    <property type="project" value="InterPro"/>
</dbReference>
<evidence type="ECO:0000259" key="14">
    <source>
        <dbReference type="Pfam" id="PF20645"/>
    </source>
</evidence>
<keyword evidence="9" id="KW-0804">Transcription</keyword>
<keyword evidence="15" id="KW-1185">Reference proteome</keyword>
<dbReference type="GeneID" id="114241495"/>
<sequence length="1017" mass="118332">MNSHNSCEVCGNKDMALIDGFYYCVECGTQDTNVRETVVEKSIFADGTTAYSTRKKILKISEDKVEMTGEWYKWHIYNFILCGLADELIELGAKPSFKMKLLWVWSNYIRKYQIKDDLGLTCNINEEMQSKLPGKSQSIEKISSENDAEDRSNGNSGLATKYVSRQRDIRAITCGLLVSMLYTALNLDKSELQMSHLFRYIKEGRLDITDFSRHIPDDINTKLIPDWPYFVRSCSPRRLLSSIKCRWMTMALLNQLEIGPPVLPDMRNIVNNFITELCLPNEFKNLVLSLMYSFHSIKLQISNDDLNNCYKMPDYESIVMAYIIVALKICFGLDDDYEYRLSKTVDKINENKQYCKSYKLGFASNKTDRLFSFEDWIKYLQFRRKILSVHCMLDTGDEHYLDMDDYIYLEYLPDKQNNKIDLIDELSMNILDKIPQNNDISIIPKVDFGYSLTPLSAYTEVIANHSTDSNHIMLLSEEFSKYSLKYSCENLQLIDFDTSSNLIKGVDGTNKVISNCELMAYDKKLKYSKDIEMVIVRNCDNKNWIKTNKPTLEHIVDEKNEIHDEKASDQGYDSNENSSDKDVPTESVSVVETDKFETIEEEDEDKNIFDDDFLVYEIKTEPEDSDHENMDPQRDENDIFNDDFDDRNPDMDDSKSVHSYDSFEFNPETFNRERAIKELILKACKTYKIPIPKEYRTTEPRKRKSEFSNNEAGVSKRRRTEKRGEAKIQINKLLEAYYSQMERDVVTQVAHELKNVIWNLENAKNVTQNFDDKSHVSLSTETPAASFVGADEGAPNDTKNEQEIDSQNTSATDLRTGENTTLQETKLEIVEENEPKLFDDDSDVDVDELIPKTNPKFDENEYDISQLYMKIGKIETEDICDSIKDALLTKIIDKNIEDYKAGKIIKQSKGVDERSNDSTDSEDEVPLIVFKEANLKEPLIKLERIQDFKYWFRHYKYNFMVKADNRKEKFEFDLIKNTPKTFYFLLKECALISDSTPFRIYKCLSRIEQSILRLTKT</sequence>
<keyword evidence="6" id="KW-0862">Zinc</keyword>
<evidence type="ECO:0000259" key="13">
    <source>
        <dbReference type="Pfam" id="PF11781"/>
    </source>
</evidence>
<dbReference type="GO" id="GO:0001164">
    <property type="term" value="F:RNA polymerase I core promoter sequence-specific DNA binding"/>
    <property type="evidence" value="ECO:0007669"/>
    <property type="project" value="InterPro"/>
</dbReference>
<dbReference type="Pfam" id="PF20645">
    <property type="entry name" value="Rrn7_cyclin_C"/>
    <property type="match status" value="1"/>
</dbReference>
<accession>A0A6J2JF78</accession>
<evidence type="ECO:0000256" key="11">
    <source>
        <dbReference type="ARBA" id="ARBA00032500"/>
    </source>
</evidence>
<feature type="domain" description="Rrn7/TAF1B C-terminal cyclin" evidence="14">
    <location>
        <begin position="265"/>
        <end position="414"/>
    </location>
</feature>
<keyword evidence="4" id="KW-0479">Metal-binding</keyword>
<dbReference type="CTD" id="9014"/>
<dbReference type="GO" id="GO:0008270">
    <property type="term" value="F:zinc ion binding"/>
    <property type="evidence" value="ECO:0007669"/>
    <property type="project" value="UniProtKB-KW"/>
</dbReference>
<evidence type="ECO:0000256" key="6">
    <source>
        <dbReference type="ARBA" id="ARBA00022833"/>
    </source>
</evidence>
<dbReference type="PANTHER" id="PTHR31576">
    <property type="entry name" value="TATA BOX-BINDING PROTEIN-ASSOCIATED FACTOR RNA POLYMERASE I SUBUNIT B"/>
    <property type="match status" value="1"/>
</dbReference>
<comment type="similarity">
    <text evidence="2">Belongs to the RRN7/TAF1B family.</text>
</comment>
<feature type="region of interest" description="Disordered" evidence="12">
    <location>
        <begin position="563"/>
        <end position="589"/>
    </location>
</feature>